<dbReference type="InterPro" id="IPR000594">
    <property type="entry name" value="ThiF_NAD_FAD-bd"/>
</dbReference>
<dbReference type="Gene3D" id="3.40.250.10">
    <property type="entry name" value="Rhodanese-like domain"/>
    <property type="match status" value="1"/>
</dbReference>
<dbReference type="EMBL" id="CAXJIO010000010">
    <property type="protein sequence ID" value="CAL2101902.1"/>
    <property type="molecule type" value="Genomic_DNA"/>
</dbReference>
<keyword evidence="2" id="KW-0548">Nucleotidyltransferase</keyword>
<feature type="domain" description="Rhodanese" evidence="1">
    <location>
        <begin position="275"/>
        <end position="338"/>
    </location>
</feature>
<organism evidence="2 3">
    <name type="scientific">Tenacibaculum polynesiense</name>
    <dbReference type="NCBI Taxonomy" id="3137857"/>
    <lineage>
        <taxon>Bacteria</taxon>
        <taxon>Pseudomonadati</taxon>
        <taxon>Bacteroidota</taxon>
        <taxon>Flavobacteriia</taxon>
        <taxon>Flavobacteriales</taxon>
        <taxon>Flavobacteriaceae</taxon>
        <taxon>Tenacibaculum</taxon>
    </lineage>
</organism>
<keyword evidence="3" id="KW-1185">Reference proteome</keyword>
<keyword evidence="2" id="KW-0808">Transferase</keyword>
<dbReference type="InterPro" id="IPR035985">
    <property type="entry name" value="Ubiquitin-activating_enz"/>
</dbReference>
<proteinExistence type="predicted"/>
<dbReference type="PROSITE" id="PS50206">
    <property type="entry name" value="RHODANESE_3"/>
    <property type="match status" value="1"/>
</dbReference>
<gene>
    <name evidence="2" type="primary">moeZ</name>
    <name evidence="2" type="ORF">T190423A01A_10465</name>
</gene>
<reference evidence="2 3" key="1">
    <citation type="submission" date="2024-05" db="EMBL/GenBank/DDBJ databases">
        <authorList>
            <person name="Duchaud E."/>
        </authorList>
    </citation>
    <scope>NUCLEOTIDE SEQUENCE [LARGE SCALE GENOMIC DNA]</scope>
    <source>
        <strain evidence="2">Ena-SAMPLE-TAB-13-05-2024-13:56:06:370-140308</strain>
    </source>
</reference>
<dbReference type="Pfam" id="PF00581">
    <property type="entry name" value="Rhodanese"/>
    <property type="match status" value="1"/>
</dbReference>
<dbReference type="SUPFAM" id="SSF69572">
    <property type="entry name" value="Activating enzymes of the ubiquitin-like proteins"/>
    <property type="match status" value="1"/>
</dbReference>
<dbReference type="InterPro" id="IPR036873">
    <property type="entry name" value="Rhodanese-like_dom_sf"/>
</dbReference>
<accession>A0ABM9P8S5</accession>
<comment type="caution">
    <text evidence="2">The sequence shown here is derived from an EMBL/GenBank/DDBJ whole genome shotgun (WGS) entry which is preliminary data.</text>
</comment>
<dbReference type="EC" id="2.7.7.-" evidence="2"/>
<evidence type="ECO:0000313" key="3">
    <source>
        <dbReference type="Proteomes" id="UP001497527"/>
    </source>
</evidence>
<dbReference type="CDD" id="cd00757">
    <property type="entry name" value="ThiF_MoeB_HesA_family"/>
    <property type="match status" value="1"/>
</dbReference>
<dbReference type="Proteomes" id="UP001497527">
    <property type="component" value="Unassembled WGS sequence"/>
</dbReference>
<dbReference type="EC" id="2.8.1.-" evidence="2"/>
<dbReference type="PANTHER" id="PTHR10953">
    <property type="entry name" value="UBIQUITIN-ACTIVATING ENZYME E1"/>
    <property type="match status" value="1"/>
</dbReference>
<protein>
    <submittedName>
        <fullName evidence="2">Sulfur carrier protein CysO adenylyltransferase / Sulfur carrier protein CysO sulfurtransferase</fullName>
        <ecNumber evidence="2">2.7.7.-</ecNumber>
        <ecNumber evidence="2">2.8.1.-</ecNumber>
    </submittedName>
</protein>
<dbReference type="Pfam" id="PF00899">
    <property type="entry name" value="ThiF"/>
    <property type="match status" value="1"/>
</dbReference>
<name>A0ABM9P8S5_9FLAO</name>
<dbReference type="InterPro" id="IPR045886">
    <property type="entry name" value="ThiF/MoeB/HesA"/>
</dbReference>
<dbReference type="CDD" id="cd00158">
    <property type="entry name" value="RHOD"/>
    <property type="match status" value="1"/>
</dbReference>
<dbReference type="Gene3D" id="3.40.50.720">
    <property type="entry name" value="NAD(P)-binding Rossmann-like Domain"/>
    <property type="match status" value="1"/>
</dbReference>
<dbReference type="RefSeq" id="WP_348714886.1">
    <property type="nucleotide sequence ID" value="NZ_CAXJIO010000010.1"/>
</dbReference>
<dbReference type="SMART" id="SM00450">
    <property type="entry name" value="RHOD"/>
    <property type="match status" value="1"/>
</dbReference>
<sequence>MQELTSEEQKQYSRHLILDKIGKEGQLKLKQSKVLVIGAGGLGCPILQYLTAAGVGTIGIIDHDTVDQSNLQRQILYTVDDIGKSKAETAALRLKKLNPFVHFEVYKEELTNKNALLLFNKYDAIVDGSDNFATRYLTNDAAIIAKKPLVYGAIFKFEGQVSVFNYKGSASYRCLYPTPPNPEESPNCSEIGVLGVLPGIIGSLQASETIKIICGIGEVLANKLLMFDTLSMRQMTLKFEKTEQAEIESLEDDYAFFCGIQTANKEIEQKELEKDINKYNLLDVRELWEREEYHIGGQHIPLGELQNRYTEVNLDKPLIVYCKSGKRSAKAIEFLESKYNTPDFINLKSGVR</sequence>
<dbReference type="NCBIfam" id="NF004281">
    <property type="entry name" value="PRK05690.1"/>
    <property type="match status" value="1"/>
</dbReference>
<dbReference type="PANTHER" id="PTHR10953:SF102">
    <property type="entry name" value="ADENYLYLTRANSFERASE AND SULFURTRANSFERASE MOCS3"/>
    <property type="match status" value="1"/>
</dbReference>
<dbReference type="GO" id="GO:0016779">
    <property type="term" value="F:nucleotidyltransferase activity"/>
    <property type="evidence" value="ECO:0007669"/>
    <property type="project" value="UniProtKB-KW"/>
</dbReference>
<evidence type="ECO:0000259" key="1">
    <source>
        <dbReference type="PROSITE" id="PS50206"/>
    </source>
</evidence>
<dbReference type="InterPro" id="IPR001763">
    <property type="entry name" value="Rhodanese-like_dom"/>
</dbReference>
<evidence type="ECO:0000313" key="2">
    <source>
        <dbReference type="EMBL" id="CAL2101902.1"/>
    </source>
</evidence>